<evidence type="ECO:0000256" key="4">
    <source>
        <dbReference type="ARBA" id="ARBA00003889"/>
    </source>
</evidence>
<comment type="pathway">
    <text evidence="6 14">Cofactor biosynthesis; adenosylcobalamin biosynthesis; adenosylcobalamin from cob(II)yrinate a,c-diamide: step 5/7.</text>
</comment>
<keyword evidence="11 14" id="KW-0418">Kinase</keyword>
<reference evidence="17 18" key="1">
    <citation type="submission" date="2019-11" db="EMBL/GenBank/DDBJ databases">
        <authorList>
            <person name="Dong K."/>
        </authorList>
    </citation>
    <scope>NUCLEOTIDE SEQUENCE [LARGE SCALE GENOMIC DNA]</scope>
    <source>
        <strain evidence="17 18">JCM 17370</strain>
    </source>
</reference>
<evidence type="ECO:0000256" key="3">
    <source>
        <dbReference type="ARBA" id="ARBA00001522"/>
    </source>
</evidence>
<dbReference type="Pfam" id="PF02283">
    <property type="entry name" value="CobU"/>
    <property type="match status" value="1"/>
</dbReference>
<feature type="binding site" evidence="16">
    <location>
        <begin position="29"/>
        <end position="31"/>
    </location>
    <ligand>
        <name>GTP</name>
        <dbReference type="ChEBI" id="CHEBI:37565"/>
    </ligand>
</feature>
<dbReference type="Gene3D" id="3.40.50.300">
    <property type="entry name" value="P-loop containing nucleotide triphosphate hydrolases"/>
    <property type="match status" value="1"/>
</dbReference>
<organism evidence="17 18">
    <name type="scientific">Paracoccus limosus</name>
    <dbReference type="NCBI Taxonomy" id="913252"/>
    <lineage>
        <taxon>Bacteria</taxon>
        <taxon>Pseudomonadati</taxon>
        <taxon>Pseudomonadota</taxon>
        <taxon>Alphaproteobacteria</taxon>
        <taxon>Rhodobacterales</taxon>
        <taxon>Paracoccaceae</taxon>
        <taxon>Paracoccus</taxon>
    </lineage>
</organism>
<comment type="function">
    <text evidence="4 14">Catalyzes ATP-dependent phosphorylation of adenosylcobinamide and addition of GMP to adenosylcobinamide phosphate.</text>
</comment>
<comment type="pathway">
    <text evidence="5 14">Cofactor biosynthesis; adenosylcobalamin biosynthesis; adenosylcobalamin from cob(II)yrinate a,c-diamide: step 6/7.</text>
</comment>
<dbReference type="GO" id="GO:0005524">
    <property type="term" value="F:ATP binding"/>
    <property type="evidence" value="ECO:0007669"/>
    <property type="project" value="UniProtKB-UniRule"/>
</dbReference>
<dbReference type="InterPro" id="IPR003203">
    <property type="entry name" value="CobU/CobP"/>
</dbReference>
<comment type="catalytic activity">
    <reaction evidence="1 14">
        <text>adenosylcob(III)inamide + ATP = adenosylcob(III)inamide phosphate + ADP + H(+)</text>
        <dbReference type="Rhea" id="RHEA:15769"/>
        <dbReference type="ChEBI" id="CHEBI:2480"/>
        <dbReference type="ChEBI" id="CHEBI:15378"/>
        <dbReference type="ChEBI" id="CHEBI:30616"/>
        <dbReference type="ChEBI" id="CHEBI:58502"/>
        <dbReference type="ChEBI" id="CHEBI:456216"/>
        <dbReference type="EC" id="2.7.1.156"/>
    </reaction>
</comment>
<feature type="active site" description="GMP-histidine intermediate" evidence="15">
    <location>
        <position position="45"/>
    </location>
</feature>
<protein>
    <recommendedName>
        <fullName evidence="14">Bifunctional adenosylcobalamin biosynthesis protein</fullName>
        <ecNumber evidence="14">2.7.1.156</ecNumber>
        <ecNumber evidence="14">2.7.7.62</ecNumber>
    </recommendedName>
</protein>
<keyword evidence="9 14" id="KW-0808">Transferase</keyword>
<keyword evidence="12 14" id="KW-0067">ATP-binding</keyword>
<keyword evidence="18" id="KW-1185">Reference proteome</keyword>
<evidence type="ECO:0000256" key="13">
    <source>
        <dbReference type="ARBA" id="ARBA00023134"/>
    </source>
</evidence>
<evidence type="ECO:0000256" key="16">
    <source>
        <dbReference type="PIRSR" id="PIRSR006135-2"/>
    </source>
</evidence>
<dbReference type="UniPathway" id="UPA00148">
    <property type="reaction ID" value="UER00236"/>
</dbReference>
<evidence type="ECO:0000256" key="12">
    <source>
        <dbReference type="ARBA" id="ARBA00022840"/>
    </source>
</evidence>
<dbReference type="PIRSF" id="PIRSF006135">
    <property type="entry name" value="CobU"/>
    <property type="match status" value="1"/>
</dbReference>
<evidence type="ECO:0000256" key="1">
    <source>
        <dbReference type="ARBA" id="ARBA00000312"/>
    </source>
</evidence>
<dbReference type="CDD" id="cd00544">
    <property type="entry name" value="CobU"/>
    <property type="match status" value="1"/>
</dbReference>
<dbReference type="EC" id="2.7.1.156" evidence="14"/>
<name>A0A844H592_9RHOB</name>
<keyword evidence="8 14" id="KW-0169">Cobalamin biosynthesis</keyword>
<evidence type="ECO:0000313" key="17">
    <source>
        <dbReference type="EMBL" id="MTH35195.1"/>
    </source>
</evidence>
<dbReference type="EMBL" id="WMIF01000014">
    <property type="protein sequence ID" value="MTH35195.1"/>
    <property type="molecule type" value="Genomic_DNA"/>
</dbReference>
<dbReference type="InterPro" id="IPR027417">
    <property type="entry name" value="P-loop_NTPase"/>
</dbReference>
<proteinExistence type="inferred from homology"/>
<evidence type="ECO:0000256" key="5">
    <source>
        <dbReference type="ARBA" id="ARBA00004692"/>
    </source>
</evidence>
<evidence type="ECO:0000256" key="15">
    <source>
        <dbReference type="PIRSR" id="PIRSR006135-1"/>
    </source>
</evidence>
<keyword evidence="17" id="KW-0548">Nucleotidyltransferase</keyword>
<dbReference type="GO" id="GO:0008820">
    <property type="term" value="F:cobinamide phosphate guanylyltransferase activity"/>
    <property type="evidence" value="ECO:0007669"/>
    <property type="project" value="UniProtKB-UniRule"/>
</dbReference>
<dbReference type="PANTHER" id="PTHR34848:SF1">
    <property type="entry name" value="BIFUNCTIONAL ADENOSYLCOBALAMIN BIOSYNTHESIS PROTEIN COBU"/>
    <property type="match status" value="1"/>
</dbReference>
<keyword evidence="10 14" id="KW-0547">Nucleotide-binding</keyword>
<evidence type="ECO:0000256" key="10">
    <source>
        <dbReference type="ARBA" id="ARBA00022741"/>
    </source>
</evidence>
<comment type="catalytic activity">
    <reaction evidence="3">
        <text>adenosylcob(III)inamide + GTP = adenosylcob(III)inamide phosphate + GDP + H(+)</text>
        <dbReference type="Rhea" id="RHEA:15765"/>
        <dbReference type="ChEBI" id="CHEBI:2480"/>
        <dbReference type="ChEBI" id="CHEBI:15378"/>
        <dbReference type="ChEBI" id="CHEBI:37565"/>
        <dbReference type="ChEBI" id="CHEBI:58189"/>
        <dbReference type="ChEBI" id="CHEBI:58502"/>
        <dbReference type="EC" id="2.7.1.156"/>
    </reaction>
</comment>
<dbReference type="PANTHER" id="PTHR34848">
    <property type="match status" value="1"/>
</dbReference>
<dbReference type="GO" id="GO:0005525">
    <property type="term" value="F:GTP binding"/>
    <property type="evidence" value="ECO:0007669"/>
    <property type="project" value="UniProtKB-UniRule"/>
</dbReference>
<dbReference type="GO" id="GO:0009236">
    <property type="term" value="P:cobalamin biosynthetic process"/>
    <property type="evidence" value="ECO:0007669"/>
    <property type="project" value="UniProtKB-UniRule"/>
</dbReference>
<dbReference type="GO" id="GO:0043752">
    <property type="term" value="F:adenosylcobinamide kinase activity"/>
    <property type="evidence" value="ECO:0007669"/>
    <property type="project" value="UniProtKB-EC"/>
</dbReference>
<dbReference type="SUPFAM" id="SSF52540">
    <property type="entry name" value="P-loop containing nucleoside triphosphate hydrolases"/>
    <property type="match status" value="1"/>
</dbReference>
<sequence length="173" mass="18222">MVTGGARSGKSALAESIASRLGAARIYIATAEPGDGEMAERIALHRDRRGAGWQTVEEPLDLAGALARTEGQGVRLVDCLTLWLANQMAQGADSQTDTGPAIKALCAALAATRSPVVLVTNELGLGIVPENALARRFRDAHGWMNQAVAAVADEVWMAVSGLPLRLKPERETP</sequence>
<evidence type="ECO:0000256" key="11">
    <source>
        <dbReference type="ARBA" id="ARBA00022777"/>
    </source>
</evidence>
<evidence type="ECO:0000256" key="9">
    <source>
        <dbReference type="ARBA" id="ARBA00022679"/>
    </source>
</evidence>
<dbReference type="NCBIfam" id="NF004469">
    <property type="entry name" value="PRK05800.1"/>
    <property type="match status" value="1"/>
</dbReference>
<comment type="similarity">
    <text evidence="7 14">Belongs to the CobU/CobP family.</text>
</comment>
<keyword evidence="13 14" id="KW-0342">GTP-binding</keyword>
<dbReference type="OrthoDB" id="9788370at2"/>
<gene>
    <name evidence="17" type="primary">cobU</name>
    <name evidence="17" type="ORF">GL279_11335</name>
</gene>
<comment type="catalytic activity">
    <reaction evidence="2 14">
        <text>adenosylcob(III)inamide phosphate + GTP + H(+) = adenosylcob(III)inamide-GDP + diphosphate</text>
        <dbReference type="Rhea" id="RHEA:22712"/>
        <dbReference type="ChEBI" id="CHEBI:15378"/>
        <dbReference type="ChEBI" id="CHEBI:33019"/>
        <dbReference type="ChEBI" id="CHEBI:37565"/>
        <dbReference type="ChEBI" id="CHEBI:58502"/>
        <dbReference type="ChEBI" id="CHEBI:60487"/>
        <dbReference type="EC" id="2.7.7.62"/>
    </reaction>
</comment>
<feature type="binding site" evidence="16">
    <location>
        <position position="78"/>
    </location>
    <ligand>
        <name>GTP</name>
        <dbReference type="ChEBI" id="CHEBI:37565"/>
    </ligand>
</feature>
<evidence type="ECO:0000256" key="8">
    <source>
        <dbReference type="ARBA" id="ARBA00022573"/>
    </source>
</evidence>
<accession>A0A844H592</accession>
<dbReference type="AlphaFoldDB" id="A0A844H592"/>
<feature type="binding site" evidence="16">
    <location>
        <position position="57"/>
    </location>
    <ligand>
        <name>GTP</name>
        <dbReference type="ChEBI" id="CHEBI:37565"/>
    </ligand>
</feature>
<feature type="binding site" evidence="16">
    <location>
        <begin position="46"/>
        <end position="49"/>
    </location>
    <ligand>
        <name>GTP</name>
        <dbReference type="ChEBI" id="CHEBI:37565"/>
    </ligand>
</feature>
<evidence type="ECO:0000256" key="7">
    <source>
        <dbReference type="ARBA" id="ARBA00007490"/>
    </source>
</evidence>
<evidence type="ECO:0000256" key="6">
    <source>
        <dbReference type="ARBA" id="ARBA00005159"/>
    </source>
</evidence>
<evidence type="ECO:0000256" key="14">
    <source>
        <dbReference type="PIRNR" id="PIRNR006135"/>
    </source>
</evidence>
<comment type="caution">
    <text evidence="17">The sequence shown here is derived from an EMBL/GenBank/DDBJ whole genome shotgun (WGS) entry which is preliminary data.</text>
</comment>
<feature type="binding site" evidence="16">
    <location>
        <begin position="4"/>
        <end position="11"/>
    </location>
    <ligand>
        <name>GTP</name>
        <dbReference type="ChEBI" id="CHEBI:37565"/>
    </ligand>
</feature>
<dbReference type="EC" id="2.7.7.62" evidence="14"/>
<dbReference type="Proteomes" id="UP000442533">
    <property type="component" value="Unassembled WGS sequence"/>
</dbReference>
<evidence type="ECO:0000313" key="18">
    <source>
        <dbReference type="Proteomes" id="UP000442533"/>
    </source>
</evidence>
<evidence type="ECO:0000256" key="2">
    <source>
        <dbReference type="ARBA" id="ARBA00000711"/>
    </source>
</evidence>